<comment type="caution">
    <text evidence="1">The sequence shown here is derived from an EMBL/GenBank/DDBJ whole genome shotgun (WGS) entry which is preliminary data.</text>
</comment>
<name>A0A7X2IXV8_9BACI</name>
<keyword evidence="2" id="KW-1185">Reference proteome</keyword>
<accession>A0A7X2IXV8</accession>
<sequence>MSYSVSAQDLGGWSEDTGYFTYPTSSVSALAASSPSHRAWKNYRAGGSQPYERVNGETTWSGTYHYSRARYEWLVTGSVESDSGRVWGTGYTLATSWRFCYSQHILW</sequence>
<reference evidence="1 2" key="1">
    <citation type="submission" date="2019-11" db="EMBL/GenBank/DDBJ databases">
        <title>Bacillus lacus genome.</title>
        <authorList>
            <person name="Allen C.J."/>
            <person name="Newman J.D."/>
        </authorList>
    </citation>
    <scope>NUCLEOTIDE SEQUENCE [LARGE SCALE GENOMIC DNA]</scope>
    <source>
        <strain evidence="1 2">KCTC 33946</strain>
    </source>
</reference>
<dbReference type="AlphaFoldDB" id="A0A7X2IXV8"/>
<proteinExistence type="predicted"/>
<organism evidence="1 2">
    <name type="scientific">Metabacillus lacus</name>
    <dbReference type="NCBI Taxonomy" id="1983721"/>
    <lineage>
        <taxon>Bacteria</taxon>
        <taxon>Bacillati</taxon>
        <taxon>Bacillota</taxon>
        <taxon>Bacilli</taxon>
        <taxon>Bacillales</taxon>
        <taxon>Bacillaceae</taxon>
        <taxon>Metabacillus</taxon>
    </lineage>
</organism>
<dbReference type="OrthoDB" id="5023307at2"/>
<protein>
    <submittedName>
        <fullName evidence="1">Uncharacterized protein</fullName>
    </submittedName>
</protein>
<evidence type="ECO:0000313" key="2">
    <source>
        <dbReference type="Proteomes" id="UP000448867"/>
    </source>
</evidence>
<gene>
    <name evidence="1" type="ORF">GJU40_04695</name>
</gene>
<dbReference type="EMBL" id="WKKI01000005">
    <property type="protein sequence ID" value="MRX71472.1"/>
    <property type="molecule type" value="Genomic_DNA"/>
</dbReference>
<dbReference type="Proteomes" id="UP000448867">
    <property type="component" value="Unassembled WGS sequence"/>
</dbReference>
<evidence type="ECO:0000313" key="1">
    <source>
        <dbReference type="EMBL" id="MRX71472.1"/>
    </source>
</evidence>